<comment type="caution">
    <text evidence="2">The sequence shown here is derived from an EMBL/GenBank/DDBJ whole genome shotgun (WGS) entry which is preliminary data.</text>
</comment>
<protein>
    <recommendedName>
        <fullName evidence="1">RNase H type-1 domain-containing protein</fullName>
    </recommendedName>
</protein>
<dbReference type="GO" id="GO:0004523">
    <property type="term" value="F:RNA-DNA hybrid ribonuclease activity"/>
    <property type="evidence" value="ECO:0007669"/>
    <property type="project" value="InterPro"/>
</dbReference>
<dbReference type="AlphaFoldDB" id="A0A6A1WXY5"/>
<evidence type="ECO:0000259" key="1">
    <source>
        <dbReference type="Pfam" id="PF13456"/>
    </source>
</evidence>
<dbReference type="OrthoDB" id="1906820at2759"/>
<dbReference type="Pfam" id="PF13456">
    <property type="entry name" value="RVT_3"/>
    <property type="match status" value="1"/>
</dbReference>
<feature type="domain" description="RNase H type-1" evidence="1">
    <location>
        <begin position="107"/>
        <end position="170"/>
    </location>
</feature>
<organism evidence="2 3">
    <name type="scientific">Morella rubra</name>
    <name type="common">Chinese bayberry</name>
    <dbReference type="NCBI Taxonomy" id="262757"/>
    <lineage>
        <taxon>Eukaryota</taxon>
        <taxon>Viridiplantae</taxon>
        <taxon>Streptophyta</taxon>
        <taxon>Embryophyta</taxon>
        <taxon>Tracheophyta</taxon>
        <taxon>Spermatophyta</taxon>
        <taxon>Magnoliopsida</taxon>
        <taxon>eudicotyledons</taxon>
        <taxon>Gunneridae</taxon>
        <taxon>Pentapetalae</taxon>
        <taxon>rosids</taxon>
        <taxon>fabids</taxon>
        <taxon>Fagales</taxon>
        <taxon>Myricaceae</taxon>
        <taxon>Morella</taxon>
    </lineage>
</organism>
<accession>A0A6A1WXY5</accession>
<gene>
    <name evidence="2" type="ORF">CJ030_MR1G027439</name>
</gene>
<reference evidence="2 3" key="1">
    <citation type="journal article" date="2019" name="Plant Biotechnol. J.">
        <title>The red bayberry genome and genetic basis of sex determination.</title>
        <authorList>
            <person name="Jia H.M."/>
            <person name="Jia H.J."/>
            <person name="Cai Q.L."/>
            <person name="Wang Y."/>
            <person name="Zhao H.B."/>
            <person name="Yang W.F."/>
            <person name="Wang G.Y."/>
            <person name="Li Y.H."/>
            <person name="Zhan D.L."/>
            <person name="Shen Y.T."/>
            <person name="Niu Q.F."/>
            <person name="Chang L."/>
            <person name="Qiu J."/>
            <person name="Zhao L."/>
            <person name="Xie H.B."/>
            <person name="Fu W.Y."/>
            <person name="Jin J."/>
            <person name="Li X.W."/>
            <person name="Jiao Y."/>
            <person name="Zhou C.C."/>
            <person name="Tu T."/>
            <person name="Chai C.Y."/>
            <person name="Gao J.L."/>
            <person name="Fan L.J."/>
            <person name="van de Weg E."/>
            <person name="Wang J.Y."/>
            <person name="Gao Z.S."/>
        </authorList>
    </citation>
    <scope>NUCLEOTIDE SEQUENCE [LARGE SCALE GENOMIC DNA]</scope>
    <source>
        <tissue evidence="2">Leaves</tissue>
    </source>
</reference>
<dbReference type="EMBL" id="RXIC02000019">
    <property type="protein sequence ID" value="KAB1227500.1"/>
    <property type="molecule type" value="Genomic_DNA"/>
</dbReference>
<keyword evidence="3" id="KW-1185">Reference proteome</keyword>
<dbReference type="Proteomes" id="UP000516437">
    <property type="component" value="Chromosome 1"/>
</dbReference>
<name>A0A6A1WXY5_9ROSI</name>
<dbReference type="GO" id="GO:0003676">
    <property type="term" value="F:nucleic acid binding"/>
    <property type="evidence" value="ECO:0007669"/>
    <property type="project" value="InterPro"/>
</dbReference>
<evidence type="ECO:0000313" key="3">
    <source>
        <dbReference type="Proteomes" id="UP000516437"/>
    </source>
</evidence>
<sequence>MYWRMNMLAAYVEVLRKPLSIWCWNAVVHVLFGENPTGHWTLMFLAHQPLKEWIKMILNPQVCWGYPRLKYHFQIFAANMIDMIWMNRDIKVHDDLEIPAANAIKVNTDVSMREGFALPAAVLRNQKGEVVDAAVERIMASSPLEGEAEAAWLEVKETGNRGFRKVILEGSWET</sequence>
<dbReference type="InterPro" id="IPR002156">
    <property type="entry name" value="RNaseH_domain"/>
</dbReference>
<proteinExistence type="predicted"/>
<evidence type="ECO:0000313" key="2">
    <source>
        <dbReference type="EMBL" id="KAB1227500.1"/>
    </source>
</evidence>